<dbReference type="AlphaFoldDB" id="A0A3M3E113"/>
<keyword evidence="3" id="KW-1185">Reference proteome</keyword>
<reference evidence="2 3" key="1">
    <citation type="submission" date="2018-08" db="EMBL/GenBank/DDBJ databases">
        <title>Recombination of ecologically and evolutionarily significant loci maintains genetic cohesion in the Pseudomonas syringae species complex.</title>
        <authorList>
            <person name="Dillon M."/>
            <person name="Thakur S."/>
            <person name="Almeida R.N.D."/>
            <person name="Weir B.S."/>
            <person name="Guttman D.S."/>
        </authorList>
    </citation>
    <scope>NUCLEOTIDE SEQUENCE [LARGE SCALE GENOMIC DNA]</scope>
    <source>
        <strain evidence="2 3">NCPPB2445</strain>
    </source>
</reference>
<accession>A0A3M3E113</accession>
<feature type="region of interest" description="Disordered" evidence="1">
    <location>
        <begin position="265"/>
        <end position="294"/>
    </location>
</feature>
<dbReference type="Proteomes" id="UP000270661">
    <property type="component" value="Unassembled WGS sequence"/>
</dbReference>
<proteinExistence type="predicted"/>
<sequence length="462" mass="50266">MHGFVQRTDANQRYTVADGLGDQLAVTPHQHHGAAVGDNRIAQVLEVGALAVATSDQHKLAFDVCAQALDGGQRGPHIGGLGVVVPGHAIQVANPLAAMFQTGEATQRRQHGVERQADRMPEGQSRQRVGLVVGATDLQLAHRHQVLEFEGQVFLAVLFTQPEALEVRYAQAERPARHALAQQRTGQRILAVEHHLPGTPENPVLGQVISRQAAIAVHVVFADVQHSRHFGAEMIGGLKLEARQLHHVQLDVIAEQVQRRRSEVTADGNPLAGGRGHFAHQGGHGTFRIGPADGNDRRLGITREQLDITGQFHATGSSGLQGRRRQGQAGAYVELVGAAQELDVQLATSHVHLRIVTTQRGQLGRILPRIGHGKRHAPARQEANQGHAALAEADNDAEVVRSDQGHSFYLSFRVARPISTRITVMIQKRTITRGSGQPLSSKWWWIGAMRNTRRPVNLKDAT</sequence>
<dbReference type="EMBL" id="RBOJ01000103">
    <property type="protein sequence ID" value="RMM43280.1"/>
    <property type="molecule type" value="Genomic_DNA"/>
</dbReference>
<name>A0A3M3E113_9PSED</name>
<evidence type="ECO:0000313" key="2">
    <source>
        <dbReference type="EMBL" id="RMM43280.1"/>
    </source>
</evidence>
<evidence type="ECO:0000256" key="1">
    <source>
        <dbReference type="SAM" id="MobiDB-lite"/>
    </source>
</evidence>
<protein>
    <submittedName>
        <fullName evidence="2">Uncharacterized protein</fullName>
    </submittedName>
</protein>
<gene>
    <name evidence="2" type="ORF">ALQ77_05336</name>
</gene>
<comment type="caution">
    <text evidence="2">The sequence shown here is derived from an EMBL/GenBank/DDBJ whole genome shotgun (WGS) entry which is preliminary data.</text>
</comment>
<evidence type="ECO:0000313" key="3">
    <source>
        <dbReference type="Proteomes" id="UP000270661"/>
    </source>
</evidence>
<organism evidence="2 3">
    <name type="scientific">Pseudomonas corrugata</name>
    <dbReference type="NCBI Taxonomy" id="47879"/>
    <lineage>
        <taxon>Bacteria</taxon>
        <taxon>Pseudomonadati</taxon>
        <taxon>Pseudomonadota</taxon>
        <taxon>Gammaproteobacteria</taxon>
        <taxon>Pseudomonadales</taxon>
        <taxon>Pseudomonadaceae</taxon>
        <taxon>Pseudomonas</taxon>
    </lineage>
</organism>